<reference evidence="2 3" key="1">
    <citation type="submission" date="2017-01" db="EMBL/GenBank/DDBJ databases">
        <title>Genome Analysis of Deinococcus marmoris KOPRI26562.</title>
        <authorList>
            <person name="Kim J.H."/>
            <person name="Oh H.-M."/>
        </authorList>
    </citation>
    <scope>NUCLEOTIDE SEQUENCE [LARGE SCALE GENOMIC DNA]</scope>
    <source>
        <strain evidence="2 3">KOPRI26562</strain>
    </source>
</reference>
<dbReference type="EMBL" id="MSTI01000066">
    <property type="protein sequence ID" value="OLV18498.1"/>
    <property type="molecule type" value="Genomic_DNA"/>
</dbReference>
<dbReference type="InterPro" id="IPR006059">
    <property type="entry name" value="SBP"/>
</dbReference>
<evidence type="ECO:0000313" key="2">
    <source>
        <dbReference type="EMBL" id="OLV18498.1"/>
    </source>
</evidence>
<dbReference type="InterPro" id="IPR050490">
    <property type="entry name" value="Bact_solute-bd_prot1"/>
</dbReference>
<dbReference type="Pfam" id="PF01547">
    <property type="entry name" value="SBP_bac_1"/>
    <property type="match status" value="1"/>
</dbReference>
<proteinExistence type="predicted"/>
<name>A0A1U7P018_9DEIO</name>
<protein>
    <submittedName>
        <fullName evidence="2">Maltose/maltodextrin ABC transporter, substrate binding periplasmic protein MalE</fullName>
    </submittedName>
</protein>
<comment type="caution">
    <text evidence="2">The sequence shown here is derived from an EMBL/GenBank/DDBJ whole genome shotgun (WGS) entry which is preliminary data.</text>
</comment>
<dbReference type="Proteomes" id="UP000186607">
    <property type="component" value="Unassembled WGS sequence"/>
</dbReference>
<dbReference type="AlphaFoldDB" id="A0A1U7P018"/>
<organism evidence="2 3">
    <name type="scientific">Deinococcus marmoris</name>
    <dbReference type="NCBI Taxonomy" id="249408"/>
    <lineage>
        <taxon>Bacteria</taxon>
        <taxon>Thermotogati</taxon>
        <taxon>Deinococcota</taxon>
        <taxon>Deinococci</taxon>
        <taxon>Deinococcales</taxon>
        <taxon>Deinococcaceae</taxon>
        <taxon>Deinococcus</taxon>
    </lineage>
</organism>
<sequence>MKALHTKALARTLLATVTGGLLLSGLASAQAPTKLVVWLTGDPTAATIMKTATDLYTKAHPNVTFDLQAIPWGDSHTKILTAAAARQGPDIITGGLSWGIELGNLGGMVNLTKQYPALDKLVKAEAIPGLLASVVTTDNQLYAAPFNLTVQLQFSRPDLLKAAGINGNPQTWEQLTSAIDKLQAKGKKGFMIQWGNLDWIGYFPYLYQAGGSLYDKGCTKATVNSAAGVKALTFYRDFYTKYKLPTDNSPDLGGGLDNGNYPLGTSYNTFNFDITYPKMKGKWAISPLPAGPTGKRTSFLGGTVIGIMAYSKNADAAADFLKTLYTAKVSDALVSNARKQGLYFIPPVAEFSKALGLPADQSKALIAQLKEGAGPPNCKGWEASNADMVKALQSVILNKVDPKKALDQVAAAMDANLKK</sequence>
<gene>
    <name evidence="2" type="ORF">BOO71_0005635</name>
</gene>
<keyword evidence="3" id="KW-1185">Reference proteome</keyword>
<evidence type="ECO:0000313" key="3">
    <source>
        <dbReference type="Proteomes" id="UP000186607"/>
    </source>
</evidence>
<feature type="chain" id="PRO_5012075358" evidence="1">
    <location>
        <begin position="30"/>
        <end position="419"/>
    </location>
</feature>
<dbReference type="RefSeq" id="WP_075831750.1">
    <property type="nucleotide sequence ID" value="NZ_MSTI01000066.1"/>
</dbReference>
<accession>A0A1U7P018</accession>
<dbReference type="PANTHER" id="PTHR43649:SF12">
    <property type="entry name" value="DIACETYLCHITOBIOSE BINDING PROTEIN DASA"/>
    <property type="match status" value="1"/>
</dbReference>
<keyword evidence="1" id="KW-0732">Signal</keyword>
<dbReference type="SUPFAM" id="SSF53850">
    <property type="entry name" value="Periplasmic binding protein-like II"/>
    <property type="match status" value="1"/>
</dbReference>
<dbReference type="STRING" id="249408.BOO71_0005635"/>
<dbReference type="Gene3D" id="3.40.190.10">
    <property type="entry name" value="Periplasmic binding protein-like II"/>
    <property type="match status" value="2"/>
</dbReference>
<dbReference type="OrthoDB" id="9808332at2"/>
<dbReference type="PANTHER" id="PTHR43649">
    <property type="entry name" value="ARABINOSE-BINDING PROTEIN-RELATED"/>
    <property type="match status" value="1"/>
</dbReference>
<feature type="signal peptide" evidence="1">
    <location>
        <begin position="1"/>
        <end position="29"/>
    </location>
</feature>
<evidence type="ECO:0000256" key="1">
    <source>
        <dbReference type="SAM" id="SignalP"/>
    </source>
</evidence>